<proteinExistence type="predicted"/>
<evidence type="ECO:0000256" key="1">
    <source>
        <dbReference type="SAM" id="SignalP"/>
    </source>
</evidence>
<feature type="chain" id="PRO_5009523501" evidence="1">
    <location>
        <begin position="22"/>
        <end position="103"/>
    </location>
</feature>
<sequence>MRTVLLFSLVLTFLFPTFAFAFPFGGQVGLAVPCYNLAIYANVGPPRGGPFIWTPATKTYAFGAPSSGRWLLGLAGAPYYCIVSIQPVIVWPGTYITMMGSSQ</sequence>
<keyword evidence="1" id="KW-0732">Signal</keyword>
<evidence type="ECO:0000313" key="2">
    <source>
        <dbReference type="EMBL" id="OGG51515.1"/>
    </source>
</evidence>
<organism evidence="2 3">
    <name type="scientific">Candidatus Kaiserbacteria bacterium RIFCSPHIGHO2_01_FULL_54_36b</name>
    <dbReference type="NCBI Taxonomy" id="1798483"/>
    <lineage>
        <taxon>Bacteria</taxon>
        <taxon>Candidatus Kaiseribacteriota</taxon>
    </lineage>
</organism>
<dbReference type="EMBL" id="MFKW01000026">
    <property type="protein sequence ID" value="OGG51515.1"/>
    <property type="molecule type" value="Genomic_DNA"/>
</dbReference>
<dbReference type="Proteomes" id="UP000176445">
    <property type="component" value="Unassembled WGS sequence"/>
</dbReference>
<gene>
    <name evidence="2" type="ORF">A2704_04905</name>
</gene>
<protein>
    <submittedName>
        <fullName evidence="2">Uncharacterized protein</fullName>
    </submittedName>
</protein>
<feature type="signal peptide" evidence="1">
    <location>
        <begin position="1"/>
        <end position="21"/>
    </location>
</feature>
<evidence type="ECO:0000313" key="3">
    <source>
        <dbReference type="Proteomes" id="UP000176445"/>
    </source>
</evidence>
<reference evidence="2 3" key="1">
    <citation type="journal article" date="2016" name="Nat. Commun.">
        <title>Thousands of microbial genomes shed light on interconnected biogeochemical processes in an aquifer system.</title>
        <authorList>
            <person name="Anantharaman K."/>
            <person name="Brown C.T."/>
            <person name="Hug L.A."/>
            <person name="Sharon I."/>
            <person name="Castelle C.J."/>
            <person name="Probst A.J."/>
            <person name="Thomas B.C."/>
            <person name="Singh A."/>
            <person name="Wilkins M.J."/>
            <person name="Karaoz U."/>
            <person name="Brodie E.L."/>
            <person name="Williams K.H."/>
            <person name="Hubbard S.S."/>
            <person name="Banfield J.F."/>
        </authorList>
    </citation>
    <scope>NUCLEOTIDE SEQUENCE [LARGE SCALE GENOMIC DNA]</scope>
</reference>
<dbReference type="AlphaFoldDB" id="A0A1F6CQV3"/>
<accession>A0A1F6CQV3</accession>
<comment type="caution">
    <text evidence="2">The sequence shown here is derived from an EMBL/GenBank/DDBJ whole genome shotgun (WGS) entry which is preliminary data.</text>
</comment>
<name>A0A1F6CQV3_9BACT</name>